<evidence type="ECO:0000256" key="3">
    <source>
        <dbReference type="ARBA" id="ARBA00022729"/>
    </source>
</evidence>
<keyword evidence="3" id="KW-0732">Signal</keyword>
<dbReference type="InterPro" id="IPR046956">
    <property type="entry name" value="RLP23-like"/>
</dbReference>
<evidence type="ECO:0000256" key="4">
    <source>
        <dbReference type="ARBA" id="ARBA00022989"/>
    </source>
</evidence>
<accession>A0A8K0MJL8</accession>
<dbReference type="EMBL" id="VOIH02000004">
    <property type="protein sequence ID" value="KAF3448103.1"/>
    <property type="molecule type" value="Genomic_DNA"/>
</dbReference>
<dbReference type="Gene3D" id="3.40.630.30">
    <property type="match status" value="1"/>
</dbReference>
<keyword evidence="9" id="KW-1185">Reference proteome</keyword>
<dbReference type="AlphaFoldDB" id="A0A8K0MJL8"/>
<organism evidence="8 9">
    <name type="scientific">Rhamnella rubrinervis</name>
    <dbReference type="NCBI Taxonomy" id="2594499"/>
    <lineage>
        <taxon>Eukaryota</taxon>
        <taxon>Viridiplantae</taxon>
        <taxon>Streptophyta</taxon>
        <taxon>Embryophyta</taxon>
        <taxon>Tracheophyta</taxon>
        <taxon>Spermatophyta</taxon>
        <taxon>Magnoliopsida</taxon>
        <taxon>eudicotyledons</taxon>
        <taxon>Gunneridae</taxon>
        <taxon>Pentapetalae</taxon>
        <taxon>rosids</taxon>
        <taxon>fabids</taxon>
        <taxon>Rosales</taxon>
        <taxon>Rhamnaceae</taxon>
        <taxon>rhamnoid group</taxon>
        <taxon>Rhamneae</taxon>
        <taxon>Rhamnella</taxon>
    </lineage>
</organism>
<dbReference type="InterPro" id="IPR001611">
    <property type="entry name" value="Leu-rich_rpt"/>
</dbReference>
<dbReference type="SUPFAM" id="SSF52058">
    <property type="entry name" value="L domain-like"/>
    <property type="match status" value="1"/>
</dbReference>
<dbReference type="Pfam" id="PF13855">
    <property type="entry name" value="LRR_8"/>
    <property type="match status" value="1"/>
</dbReference>
<dbReference type="InterPro" id="IPR032675">
    <property type="entry name" value="LRR_dom_sf"/>
</dbReference>
<evidence type="ECO:0000256" key="5">
    <source>
        <dbReference type="ARBA" id="ARBA00023136"/>
    </source>
</evidence>
<dbReference type="PANTHER" id="PTHR48061:SF2">
    <property type="entry name" value="RECEPTOR LIKE PROTEIN 30-LIKE"/>
    <property type="match status" value="1"/>
</dbReference>
<evidence type="ECO:0000256" key="2">
    <source>
        <dbReference type="ARBA" id="ARBA00022692"/>
    </source>
</evidence>
<dbReference type="OrthoDB" id="1937912at2759"/>
<evidence type="ECO:0000313" key="8">
    <source>
        <dbReference type="EMBL" id="KAF3448103.1"/>
    </source>
</evidence>
<gene>
    <name evidence="8" type="ORF">FNV43_RR08813</name>
</gene>
<keyword evidence="7" id="KW-0325">Glycoprotein</keyword>
<evidence type="ECO:0000256" key="6">
    <source>
        <dbReference type="ARBA" id="ARBA00023170"/>
    </source>
</evidence>
<keyword evidence="5" id="KW-0472">Membrane</keyword>
<reference evidence="8" key="1">
    <citation type="submission" date="2020-03" db="EMBL/GenBank/DDBJ databases">
        <title>A high-quality chromosome-level genome assembly of a woody plant with both climbing and erect habits, Rhamnella rubrinervis.</title>
        <authorList>
            <person name="Lu Z."/>
            <person name="Yang Y."/>
            <person name="Zhu X."/>
            <person name="Sun Y."/>
        </authorList>
    </citation>
    <scope>NUCLEOTIDE SEQUENCE</scope>
    <source>
        <strain evidence="8">BYM</strain>
        <tissue evidence="8">Leaf</tissue>
    </source>
</reference>
<proteinExistence type="predicted"/>
<evidence type="ECO:0000256" key="1">
    <source>
        <dbReference type="ARBA" id="ARBA00004479"/>
    </source>
</evidence>
<name>A0A8K0MJL8_9ROSA</name>
<evidence type="ECO:0000313" key="9">
    <source>
        <dbReference type="Proteomes" id="UP000796880"/>
    </source>
</evidence>
<keyword evidence="2" id="KW-0812">Transmembrane</keyword>
<comment type="caution">
    <text evidence="8">The sequence shown here is derived from an EMBL/GenBank/DDBJ whole genome shotgun (WGS) entry which is preliminary data.</text>
</comment>
<dbReference type="GO" id="GO:0016020">
    <property type="term" value="C:membrane"/>
    <property type="evidence" value="ECO:0007669"/>
    <property type="project" value="UniProtKB-SubCell"/>
</dbReference>
<protein>
    <submittedName>
        <fullName evidence="8">Uncharacterized protein</fullName>
    </submittedName>
</protein>
<evidence type="ECO:0000256" key="7">
    <source>
        <dbReference type="ARBA" id="ARBA00023180"/>
    </source>
</evidence>
<dbReference type="PANTHER" id="PTHR48061">
    <property type="entry name" value="LEUCINE-RICH REPEAT RECEPTOR PROTEIN KINASE EMS1-LIKE-RELATED"/>
    <property type="match status" value="1"/>
</dbReference>
<dbReference type="Proteomes" id="UP000796880">
    <property type="component" value="Unassembled WGS sequence"/>
</dbReference>
<keyword evidence="4" id="KW-1133">Transmembrane helix</keyword>
<sequence>MIYGYIKDYDGGILMECKIDPKLPYTDLSTMIRCQRLKEADIPKKLIKVEDIPGLREAGWTADQYGHSRFGPNFSPSSDSAKKHLTAFMRSVLKTLGVLTLQRNNLGRPIPDTFPLNCNLRTLDLNGNLLTKRTPQSLASCRALEVFDLGNNEMLYTFPLFLKNFSTLQVLFLRSNKLYGHITCEKSIGAWLVIQIEM</sequence>
<dbReference type="Gene3D" id="3.80.10.10">
    <property type="entry name" value="Ribonuclease Inhibitor"/>
    <property type="match status" value="1"/>
</dbReference>
<keyword evidence="6" id="KW-0675">Receptor</keyword>
<comment type="subcellular location">
    <subcellularLocation>
        <location evidence="1">Membrane</location>
        <topology evidence="1">Single-pass type I membrane protein</topology>
    </subcellularLocation>
</comment>